<evidence type="ECO:0000259" key="7">
    <source>
        <dbReference type="PROSITE" id="PS51214"/>
    </source>
</evidence>
<dbReference type="PROSITE" id="PS51214">
    <property type="entry name" value="IBB"/>
    <property type="match status" value="1"/>
</dbReference>
<name>A0ABQ8YSY2_9EUKA</name>
<reference evidence="8" key="1">
    <citation type="submission" date="2022-08" db="EMBL/GenBank/DDBJ databases">
        <title>Novel sulfate-reducing endosymbionts in the free-living metamonad Anaeramoeba.</title>
        <authorList>
            <person name="Jerlstrom-Hultqvist J."/>
            <person name="Cepicka I."/>
            <person name="Gallot-Lavallee L."/>
            <person name="Salas-Leiva D."/>
            <person name="Curtis B.A."/>
            <person name="Zahonova K."/>
            <person name="Pipaliya S."/>
            <person name="Dacks J."/>
            <person name="Roger A.J."/>
        </authorList>
    </citation>
    <scope>NUCLEOTIDE SEQUENCE</scope>
    <source>
        <strain evidence="8">Schooner1</strain>
    </source>
</reference>
<evidence type="ECO:0000256" key="2">
    <source>
        <dbReference type="ARBA" id="ARBA00022448"/>
    </source>
</evidence>
<keyword evidence="3" id="KW-0677">Repeat</keyword>
<dbReference type="SMART" id="SM00185">
    <property type="entry name" value="ARM"/>
    <property type="match status" value="7"/>
</dbReference>
<dbReference type="PIRSF" id="PIRSF005673">
    <property type="entry name" value="Importin_alpha"/>
    <property type="match status" value="1"/>
</dbReference>
<dbReference type="InterPro" id="IPR024931">
    <property type="entry name" value="Importin_alpha"/>
</dbReference>
<dbReference type="InterPro" id="IPR032413">
    <property type="entry name" value="Arm_3"/>
</dbReference>
<dbReference type="SUPFAM" id="SSF48371">
    <property type="entry name" value="ARM repeat"/>
    <property type="match status" value="1"/>
</dbReference>
<dbReference type="Pfam" id="PF01749">
    <property type="entry name" value="IBB"/>
    <property type="match status" value="1"/>
</dbReference>
<evidence type="ECO:0000256" key="3">
    <source>
        <dbReference type="ARBA" id="ARBA00022737"/>
    </source>
</evidence>
<sequence>MNFEKKLEKRKKKFKTKLTRHESTNKRKNIMLSISKKKKEDLIRKKRNITITEEDSDEYYQLVQEILQRLPEIYQQLSNPNCSNTLELVTDLRKMVCGKKDPPIDELIESNCVGYLIDFLGDNNNPNLQCESAWVLSNIASGNETQTRFLVENQAIPAFIKLLNSPDENVLDQSIWALGNIAGDCVEYRDELLKLGVFDKFLEIIQTTTTKSIILNLIWALSNCVRKTPYPPLTITKYAFPIYYKLIQHDDYDIKIKGFWGLNYLSNGEYDNIQLLIDTDILPIILENLQKKIPEIRIPSLRILGNVTSGNEEHTQTFIDEGGILVLKHYFNHGNPQYRKEACWTISNVCAGTVSQIYEVIENDYVSDLIEIITNDHPSIKKEACFALTNIINCGDVSQLNILLSKHIIKPLCSLLDSIDNEIDHLVLTAIEQILHQDMNSNYYSEYNNEEESSYAKLIENVGGKKKIEILSYSKDTLISTKANTILYNFFNDEEDYESDSD</sequence>
<gene>
    <name evidence="8" type="ORF">M0813_18362</name>
</gene>
<feature type="domain" description="IBB" evidence="7">
    <location>
        <begin position="1"/>
        <end position="56"/>
    </location>
</feature>
<evidence type="ECO:0000256" key="4">
    <source>
        <dbReference type="ARBA" id="ARBA00022927"/>
    </source>
</evidence>
<keyword evidence="2 5" id="KW-0813">Transport</keyword>
<evidence type="ECO:0000256" key="5">
    <source>
        <dbReference type="PIRNR" id="PIRNR005673"/>
    </source>
</evidence>
<evidence type="ECO:0000313" key="9">
    <source>
        <dbReference type="Proteomes" id="UP001150062"/>
    </source>
</evidence>
<comment type="similarity">
    <text evidence="1 5">Belongs to the importin alpha family.</text>
</comment>
<dbReference type="InterPro" id="IPR000225">
    <property type="entry name" value="Armadillo"/>
</dbReference>
<evidence type="ECO:0000256" key="1">
    <source>
        <dbReference type="ARBA" id="ARBA00010394"/>
    </source>
</evidence>
<dbReference type="PROSITE" id="PS50176">
    <property type="entry name" value="ARM_REPEAT"/>
    <property type="match status" value="1"/>
</dbReference>
<feature type="repeat" description="ARM" evidence="6">
    <location>
        <begin position="154"/>
        <end position="182"/>
    </location>
</feature>
<dbReference type="PANTHER" id="PTHR23316">
    <property type="entry name" value="IMPORTIN ALPHA"/>
    <property type="match status" value="1"/>
</dbReference>
<accession>A0ABQ8YSY2</accession>
<dbReference type="InterPro" id="IPR011989">
    <property type="entry name" value="ARM-like"/>
</dbReference>
<keyword evidence="4 5" id="KW-0653">Protein transport</keyword>
<comment type="caution">
    <text evidence="8">The sequence shown here is derived from an EMBL/GenBank/DDBJ whole genome shotgun (WGS) entry which is preliminary data.</text>
</comment>
<dbReference type="Proteomes" id="UP001150062">
    <property type="component" value="Unassembled WGS sequence"/>
</dbReference>
<organism evidence="8 9">
    <name type="scientific">Anaeramoeba flamelloides</name>
    <dbReference type="NCBI Taxonomy" id="1746091"/>
    <lineage>
        <taxon>Eukaryota</taxon>
        <taxon>Metamonada</taxon>
        <taxon>Anaeramoebidae</taxon>
        <taxon>Anaeramoeba</taxon>
    </lineage>
</organism>
<protein>
    <recommendedName>
        <fullName evidence="5">Importin subunit alpha</fullName>
    </recommendedName>
</protein>
<dbReference type="Pfam" id="PF00514">
    <property type="entry name" value="Arm"/>
    <property type="match status" value="3"/>
</dbReference>
<dbReference type="InterPro" id="IPR016024">
    <property type="entry name" value="ARM-type_fold"/>
</dbReference>
<evidence type="ECO:0000313" key="8">
    <source>
        <dbReference type="EMBL" id="KAJ6247728.1"/>
    </source>
</evidence>
<dbReference type="Pfam" id="PF16186">
    <property type="entry name" value="Arm_3"/>
    <property type="match status" value="1"/>
</dbReference>
<dbReference type="EMBL" id="JAOAOG010000122">
    <property type="protein sequence ID" value="KAJ6247728.1"/>
    <property type="molecule type" value="Genomic_DNA"/>
</dbReference>
<dbReference type="InterPro" id="IPR002652">
    <property type="entry name" value="Importin-a_IBB"/>
</dbReference>
<dbReference type="Gene3D" id="1.25.10.10">
    <property type="entry name" value="Leucine-rich Repeat Variant"/>
    <property type="match status" value="1"/>
</dbReference>
<evidence type="ECO:0000256" key="6">
    <source>
        <dbReference type="PROSITE-ProRule" id="PRU00259"/>
    </source>
</evidence>
<keyword evidence="9" id="KW-1185">Reference proteome</keyword>
<proteinExistence type="inferred from homology"/>